<dbReference type="InterPro" id="IPR036179">
    <property type="entry name" value="Ig-like_dom_sf"/>
</dbReference>
<organism evidence="3 4">
    <name type="scientific">Mytilus galloprovincialis</name>
    <name type="common">Mediterranean mussel</name>
    <dbReference type="NCBI Taxonomy" id="29158"/>
    <lineage>
        <taxon>Eukaryota</taxon>
        <taxon>Metazoa</taxon>
        <taxon>Spiralia</taxon>
        <taxon>Lophotrochozoa</taxon>
        <taxon>Mollusca</taxon>
        <taxon>Bivalvia</taxon>
        <taxon>Autobranchia</taxon>
        <taxon>Pteriomorphia</taxon>
        <taxon>Mytilida</taxon>
        <taxon>Mytiloidea</taxon>
        <taxon>Mytilidae</taxon>
        <taxon>Mytilinae</taxon>
        <taxon>Mytilus</taxon>
    </lineage>
</organism>
<evidence type="ECO:0000256" key="1">
    <source>
        <dbReference type="SAM" id="Coils"/>
    </source>
</evidence>
<dbReference type="AlphaFoldDB" id="A0A8B6GZQ8"/>
<dbReference type="OrthoDB" id="6143670at2759"/>
<dbReference type="CDD" id="cd00096">
    <property type="entry name" value="Ig"/>
    <property type="match status" value="1"/>
</dbReference>
<dbReference type="Gene3D" id="2.60.40.10">
    <property type="entry name" value="Immunoglobulins"/>
    <property type="match status" value="1"/>
</dbReference>
<feature type="coiled-coil region" evidence="1">
    <location>
        <begin position="202"/>
        <end position="229"/>
    </location>
</feature>
<comment type="caution">
    <text evidence="3">The sequence shown here is derived from an EMBL/GenBank/DDBJ whole genome shotgun (WGS) entry which is preliminary data.</text>
</comment>
<dbReference type="PROSITE" id="PS50835">
    <property type="entry name" value="IG_LIKE"/>
    <property type="match status" value="1"/>
</dbReference>
<dbReference type="EMBL" id="UYJE01009251">
    <property type="protein sequence ID" value="VDI71664.1"/>
    <property type="molecule type" value="Genomic_DNA"/>
</dbReference>
<reference evidence="3" key="1">
    <citation type="submission" date="2018-11" db="EMBL/GenBank/DDBJ databases">
        <authorList>
            <person name="Alioto T."/>
            <person name="Alioto T."/>
        </authorList>
    </citation>
    <scope>NUCLEOTIDE SEQUENCE</scope>
</reference>
<sequence>APDVKIITTTSNGRVNLRCNANGYPKICRYLVWEHKTLFVEHIRYLKGDSFGNLYLSENSSDIKYQDNGIYVCKVENGIVNSIGNLVQMASKQLNTDEAPVFVSDNKKVWFLWKVNYSCYLYIYGHPKYQTLCCSSQNWTMCQDSHPYAFEEKVTLVRDTFHGVVVLLQGYQVSLQTAILQPVDFTLYIFEVRNVLGTGKLIVQLEHLIKRMKNQSNKNKDNVVKVESQYEEIQVEEEGTNDVLRRSIECLAPELNEGSSFSDDHDDNNLVRRSASVHSLDKRGETQYRSYEKFQEELCFSDHAYTEGRLSDTFVKDIMEG</sequence>
<dbReference type="InterPro" id="IPR007110">
    <property type="entry name" value="Ig-like_dom"/>
</dbReference>
<accession>A0A8B6GZQ8</accession>
<dbReference type="Proteomes" id="UP000596742">
    <property type="component" value="Unassembled WGS sequence"/>
</dbReference>
<keyword evidence="1" id="KW-0175">Coiled coil</keyword>
<dbReference type="InterPro" id="IPR013783">
    <property type="entry name" value="Ig-like_fold"/>
</dbReference>
<protein>
    <recommendedName>
        <fullName evidence="2">Ig-like domain-containing protein</fullName>
    </recommendedName>
</protein>
<evidence type="ECO:0000313" key="3">
    <source>
        <dbReference type="EMBL" id="VDI71664.1"/>
    </source>
</evidence>
<evidence type="ECO:0000259" key="2">
    <source>
        <dbReference type="PROSITE" id="PS50835"/>
    </source>
</evidence>
<gene>
    <name evidence="3" type="ORF">MGAL_10B077604</name>
</gene>
<keyword evidence="4" id="KW-1185">Reference proteome</keyword>
<proteinExistence type="predicted"/>
<name>A0A8B6GZQ8_MYTGA</name>
<dbReference type="SUPFAM" id="SSF48726">
    <property type="entry name" value="Immunoglobulin"/>
    <property type="match status" value="1"/>
</dbReference>
<feature type="non-terminal residue" evidence="3">
    <location>
        <position position="321"/>
    </location>
</feature>
<feature type="domain" description="Ig-like" evidence="2">
    <location>
        <begin position="2"/>
        <end position="95"/>
    </location>
</feature>
<evidence type="ECO:0000313" key="4">
    <source>
        <dbReference type="Proteomes" id="UP000596742"/>
    </source>
</evidence>